<dbReference type="OrthoDB" id="188276at2759"/>
<dbReference type="PROSITE" id="PS51713">
    <property type="entry name" value="G_ERA"/>
    <property type="match status" value="1"/>
</dbReference>
<evidence type="ECO:0000256" key="3">
    <source>
        <dbReference type="ARBA" id="ARBA00022884"/>
    </source>
</evidence>
<evidence type="ECO:0000256" key="8">
    <source>
        <dbReference type="SAM" id="MobiDB-lite"/>
    </source>
</evidence>
<dbReference type="STRING" id="4829.A0A163J7U7"/>
<name>A0A163J7U7_ABSGL</name>
<accession>A0A163J7U7</accession>
<protein>
    <recommendedName>
        <fullName evidence="13">Era-type G domain-containing protein</fullName>
    </recommendedName>
</protein>
<keyword evidence="12" id="KW-1185">Reference proteome</keyword>
<evidence type="ECO:0000259" key="9">
    <source>
        <dbReference type="PROSITE" id="PS50823"/>
    </source>
</evidence>
<proteinExistence type="inferred from homology"/>
<dbReference type="InterPro" id="IPR015946">
    <property type="entry name" value="KH_dom-like_a/b"/>
</dbReference>
<comment type="similarity">
    <text evidence="1 6 7">Belongs to the TRAFAC class TrmE-Era-EngA-EngB-Septin-like GTPase superfamily. Era GTPase family.</text>
</comment>
<evidence type="ECO:0000256" key="2">
    <source>
        <dbReference type="ARBA" id="ARBA00022741"/>
    </source>
</evidence>
<evidence type="ECO:0000256" key="1">
    <source>
        <dbReference type="ARBA" id="ARBA00007921"/>
    </source>
</evidence>
<dbReference type="Gene3D" id="3.30.300.20">
    <property type="match status" value="1"/>
</dbReference>
<dbReference type="NCBIfam" id="TIGR00436">
    <property type="entry name" value="era"/>
    <property type="match status" value="1"/>
</dbReference>
<feature type="region of interest" description="G4" evidence="6">
    <location>
        <begin position="329"/>
        <end position="332"/>
    </location>
</feature>
<evidence type="ECO:0000256" key="7">
    <source>
        <dbReference type="RuleBase" id="RU003761"/>
    </source>
</evidence>
<keyword evidence="4 6" id="KW-0342">GTP-binding</keyword>
<feature type="region of interest" description="G3" evidence="6">
    <location>
        <begin position="261"/>
        <end position="264"/>
    </location>
</feature>
<dbReference type="HAMAP" id="MF_00367">
    <property type="entry name" value="GTPase_Era"/>
    <property type="match status" value="1"/>
</dbReference>
<evidence type="ECO:0000256" key="5">
    <source>
        <dbReference type="PROSITE-ProRule" id="PRU00118"/>
    </source>
</evidence>
<dbReference type="SUPFAM" id="SSF54814">
    <property type="entry name" value="Prokaryotic type KH domain (KH-domain type II)"/>
    <property type="match status" value="1"/>
</dbReference>
<feature type="domain" description="KH type-2" evidence="9">
    <location>
        <begin position="414"/>
        <end position="491"/>
    </location>
</feature>
<dbReference type="InterPro" id="IPR005225">
    <property type="entry name" value="Small_GTP-bd"/>
</dbReference>
<evidence type="ECO:0000256" key="4">
    <source>
        <dbReference type="ARBA" id="ARBA00023134"/>
    </source>
</evidence>
<dbReference type="GO" id="GO:0000028">
    <property type="term" value="P:ribosomal small subunit assembly"/>
    <property type="evidence" value="ECO:0007669"/>
    <property type="project" value="TreeGrafter"/>
</dbReference>
<dbReference type="InterPro" id="IPR009019">
    <property type="entry name" value="KH_sf_prok-type"/>
</dbReference>
<dbReference type="Gene3D" id="3.40.50.300">
    <property type="entry name" value="P-loop containing nucleotide triphosphate hydrolases"/>
    <property type="match status" value="1"/>
</dbReference>
<feature type="compositionally biased region" description="Pro residues" evidence="8">
    <location>
        <begin position="152"/>
        <end position="169"/>
    </location>
</feature>
<dbReference type="InterPro" id="IPR027417">
    <property type="entry name" value="P-loop_NTPase"/>
</dbReference>
<dbReference type="CDD" id="cd04163">
    <property type="entry name" value="Era"/>
    <property type="match status" value="1"/>
</dbReference>
<feature type="region of interest" description="Disordered" evidence="8">
    <location>
        <begin position="147"/>
        <end position="170"/>
    </location>
</feature>
<feature type="region of interest" description="G2" evidence="6">
    <location>
        <begin position="240"/>
        <end position="244"/>
    </location>
</feature>
<dbReference type="EMBL" id="LT553041">
    <property type="protein sequence ID" value="SAL99930.1"/>
    <property type="molecule type" value="Genomic_DNA"/>
</dbReference>
<dbReference type="InParanoid" id="A0A163J7U7"/>
<dbReference type="GO" id="GO:0019843">
    <property type="term" value="F:rRNA binding"/>
    <property type="evidence" value="ECO:0007669"/>
    <property type="project" value="TreeGrafter"/>
</dbReference>
<dbReference type="PANTHER" id="PTHR42698">
    <property type="entry name" value="GTPASE ERA"/>
    <property type="match status" value="1"/>
</dbReference>
<keyword evidence="2 6" id="KW-0547">Nucleotide-binding</keyword>
<dbReference type="PRINTS" id="PR00326">
    <property type="entry name" value="GTP1OBG"/>
</dbReference>
<feature type="region of interest" description="G1" evidence="6">
    <location>
        <begin position="214"/>
        <end position="221"/>
    </location>
</feature>
<dbReference type="Pfam" id="PF01926">
    <property type="entry name" value="MMR_HSR1"/>
    <property type="match status" value="1"/>
</dbReference>
<evidence type="ECO:0000256" key="6">
    <source>
        <dbReference type="PROSITE-ProRule" id="PRU01050"/>
    </source>
</evidence>
<dbReference type="PROSITE" id="PS50823">
    <property type="entry name" value="KH_TYPE_2"/>
    <property type="match status" value="1"/>
</dbReference>
<reference evidence="11" key="1">
    <citation type="submission" date="2016-04" db="EMBL/GenBank/DDBJ databases">
        <authorList>
            <person name="Evans L.H."/>
            <person name="Alamgir A."/>
            <person name="Owens N."/>
            <person name="Weber N.D."/>
            <person name="Virtaneva K."/>
            <person name="Barbian K."/>
            <person name="Babar A."/>
            <person name="Rosenke K."/>
        </authorList>
    </citation>
    <scope>NUCLEOTIDE SEQUENCE [LARGE SCALE GENOMIC DNA]</scope>
    <source>
        <strain evidence="11">CBS 101.48</strain>
    </source>
</reference>
<evidence type="ECO:0000313" key="11">
    <source>
        <dbReference type="EMBL" id="SAL99930.1"/>
    </source>
</evidence>
<dbReference type="InterPro" id="IPR006073">
    <property type="entry name" value="GTP-bd"/>
</dbReference>
<dbReference type="Proteomes" id="UP000078561">
    <property type="component" value="Unassembled WGS sequence"/>
</dbReference>
<dbReference type="GO" id="GO:0043024">
    <property type="term" value="F:ribosomal small subunit binding"/>
    <property type="evidence" value="ECO:0007669"/>
    <property type="project" value="TreeGrafter"/>
</dbReference>
<dbReference type="SUPFAM" id="SSF52540">
    <property type="entry name" value="P-loop containing nucleoside triphosphate hydrolases"/>
    <property type="match status" value="1"/>
</dbReference>
<feature type="region of interest" description="G5" evidence="6">
    <location>
        <begin position="362"/>
        <end position="364"/>
    </location>
</feature>
<dbReference type="GO" id="GO:0005525">
    <property type="term" value="F:GTP binding"/>
    <property type="evidence" value="ECO:0007669"/>
    <property type="project" value="UniProtKB-UniRule"/>
</dbReference>
<sequence length="494" mass="56241">MLRPLLLQQKSRSCLGYQLRSYAIMNRAKKQAGITDIIQPKGSTTNSSTPRPHNVVKYEKVQDHSLSHRNSYPTKKRTFNSLQEHRPSDSSKPSRQPANRSRYRHPLDTMPHDFEGALKSYDKWAPTPLKVVERSTATEGVNRWAYTTTATTPPPPPPPSASAPSPPPAKNRLYDRLARMSQDKAAGMNERLIKPIKEFTQPDNPHMIKVAVIGAPNAGKSTLVNKLIGEEVSIVSPKSHTTRERILAILSQDNYQVVFLDTPGIISPKAKENMNRSITTSSWRSLDEADHVLIMMDSKYITTKESQMVQDFMMERLSTLSIPATLLFNKMDVTGTDELASLQQIGDKIKSLYPHIRNELYISALEEDGIEDVKKILFDAAKPQPWIYPPEQTVEISDLKRVEELIRVQFFKRLHRYIPYMLKQENVAWTELPNGTLKIEQNVYVERDSQHKIVVGANGMVINRVVEEARADISKAFKRNIQLFIQVKTRKTLH</sequence>
<feature type="compositionally biased region" description="Polar residues" evidence="8">
    <location>
        <begin position="90"/>
        <end position="99"/>
    </location>
</feature>
<evidence type="ECO:0000259" key="10">
    <source>
        <dbReference type="PROSITE" id="PS51713"/>
    </source>
</evidence>
<gene>
    <name evidence="11" type="primary">ABSGL_05586.1 scaffold 7186</name>
</gene>
<dbReference type="InterPro" id="IPR030388">
    <property type="entry name" value="G_ERA_dom"/>
</dbReference>
<dbReference type="InterPro" id="IPR005662">
    <property type="entry name" value="GTPase_Era-like"/>
</dbReference>
<dbReference type="NCBIfam" id="TIGR00231">
    <property type="entry name" value="small_GTP"/>
    <property type="match status" value="1"/>
</dbReference>
<feature type="region of interest" description="Disordered" evidence="8">
    <location>
        <begin position="60"/>
        <end position="111"/>
    </location>
</feature>
<evidence type="ECO:0008006" key="13">
    <source>
        <dbReference type="Google" id="ProtNLM"/>
    </source>
</evidence>
<dbReference type="CDD" id="cd22534">
    <property type="entry name" value="KH-II_Era"/>
    <property type="match status" value="1"/>
</dbReference>
<keyword evidence="3 5" id="KW-0694">RNA-binding</keyword>
<dbReference type="PANTHER" id="PTHR42698:SF1">
    <property type="entry name" value="GTPASE ERA, MITOCHONDRIAL"/>
    <property type="match status" value="1"/>
</dbReference>
<organism evidence="11">
    <name type="scientific">Absidia glauca</name>
    <name type="common">Pin mould</name>
    <dbReference type="NCBI Taxonomy" id="4829"/>
    <lineage>
        <taxon>Eukaryota</taxon>
        <taxon>Fungi</taxon>
        <taxon>Fungi incertae sedis</taxon>
        <taxon>Mucoromycota</taxon>
        <taxon>Mucoromycotina</taxon>
        <taxon>Mucoromycetes</taxon>
        <taxon>Mucorales</taxon>
        <taxon>Cunninghamellaceae</taxon>
        <taxon>Absidia</taxon>
    </lineage>
</organism>
<dbReference type="InterPro" id="IPR004044">
    <property type="entry name" value="KH_dom_type_2"/>
</dbReference>
<dbReference type="AlphaFoldDB" id="A0A163J7U7"/>
<dbReference type="Pfam" id="PF07650">
    <property type="entry name" value="KH_2"/>
    <property type="match status" value="1"/>
</dbReference>
<feature type="domain" description="Era-type G" evidence="10">
    <location>
        <begin position="206"/>
        <end position="384"/>
    </location>
</feature>
<dbReference type="OMA" id="RDSQHKI"/>
<evidence type="ECO:0000313" key="12">
    <source>
        <dbReference type="Proteomes" id="UP000078561"/>
    </source>
</evidence>